<feature type="transmembrane region" description="Helical" evidence="1">
    <location>
        <begin position="16"/>
        <end position="38"/>
    </location>
</feature>
<name>A0ABT6NAV2_9FIRM</name>
<evidence type="ECO:0000256" key="1">
    <source>
        <dbReference type="SAM" id="Phobius"/>
    </source>
</evidence>
<reference evidence="2 3" key="1">
    <citation type="submission" date="2023-04" db="EMBL/GenBank/DDBJ databases">
        <title>Fusibacter bizertensis strain WBS, isolated from littoral bottom sediments of the Arctic seas - biochemical and genomic analysis.</title>
        <authorList>
            <person name="Brioukhanov A.L."/>
        </authorList>
    </citation>
    <scope>NUCLEOTIDE SEQUENCE [LARGE SCALE GENOMIC DNA]</scope>
    <source>
        <strain evidence="2 3">WBS</strain>
    </source>
</reference>
<keyword evidence="1" id="KW-1133">Transmembrane helix</keyword>
<feature type="transmembrane region" description="Helical" evidence="1">
    <location>
        <begin position="115"/>
        <end position="137"/>
    </location>
</feature>
<protein>
    <submittedName>
        <fullName evidence="2">ABC-2 transporter permease</fullName>
    </submittedName>
</protein>
<evidence type="ECO:0000313" key="2">
    <source>
        <dbReference type="EMBL" id="MDH8677534.1"/>
    </source>
</evidence>
<organism evidence="2 3">
    <name type="scientific">Fusibacter bizertensis</name>
    <dbReference type="NCBI Taxonomy" id="1488331"/>
    <lineage>
        <taxon>Bacteria</taxon>
        <taxon>Bacillati</taxon>
        <taxon>Bacillota</taxon>
        <taxon>Clostridia</taxon>
        <taxon>Eubacteriales</taxon>
        <taxon>Eubacteriales Family XII. Incertae Sedis</taxon>
        <taxon>Fusibacter</taxon>
    </lineage>
</organism>
<sequence>MYNLLIKELKLAVSPLFYILPFLTGALMLIPGWLYFIVPMYFLWITIPNVYGAYNTQNDIVFSVLMPVTKKDIVKSKVVVIVLLELLHLVIAFIFGLISTHLYPNMYYIFFSPTLGFWGLSFVMMALFNIIFIPLYFKTAQKYGLPLIYGVVATLVFAAGAEWLGIVNTTVYNIFKGAGTDNALLQSGLLIGGIVLFAIVSFIAYNMGTKRFEKVNV</sequence>
<dbReference type="Pfam" id="PF13346">
    <property type="entry name" value="ABC2_membrane_5"/>
    <property type="match status" value="1"/>
</dbReference>
<dbReference type="RefSeq" id="WP_281093348.1">
    <property type="nucleotide sequence ID" value="NZ_JARYZI010000002.1"/>
</dbReference>
<keyword evidence="1" id="KW-0472">Membrane</keyword>
<keyword evidence="3" id="KW-1185">Reference proteome</keyword>
<feature type="transmembrane region" description="Helical" evidence="1">
    <location>
        <begin position="144"/>
        <end position="164"/>
    </location>
</feature>
<evidence type="ECO:0000313" key="3">
    <source>
        <dbReference type="Proteomes" id="UP001158045"/>
    </source>
</evidence>
<proteinExistence type="predicted"/>
<comment type="caution">
    <text evidence="2">The sequence shown here is derived from an EMBL/GenBank/DDBJ whole genome shotgun (WGS) entry which is preliminary data.</text>
</comment>
<accession>A0ABT6NAV2</accession>
<dbReference type="Proteomes" id="UP001158045">
    <property type="component" value="Unassembled WGS sequence"/>
</dbReference>
<keyword evidence="1" id="KW-0812">Transmembrane</keyword>
<feature type="transmembrane region" description="Helical" evidence="1">
    <location>
        <begin position="78"/>
        <end position="103"/>
    </location>
</feature>
<gene>
    <name evidence="2" type="ORF">QE109_05210</name>
</gene>
<dbReference type="EMBL" id="JARYZI010000002">
    <property type="protein sequence ID" value="MDH8677534.1"/>
    <property type="molecule type" value="Genomic_DNA"/>
</dbReference>
<dbReference type="InterPro" id="IPR025699">
    <property type="entry name" value="ABC2_memb-like"/>
</dbReference>
<feature type="transmembrane region" description="Helical" evidence="1">
    <location>
        <begin position="184"/>
        <end position="205"/>
    </location>
</feature>